<dbReference type="AlphaFoldDB" id="W9XS13"/>
<accession>W9XS13</accession>
<comment type="caution">
    <text evidence="2">The sequence shown here is derived from an EMBL/GenBank/DDBJ whole genome shotgun (WGS) entry which is preliminary data.</text>
</comment>
<dbReference type="OrthoDB" id="5396104at2759"/>
<proteinExistence type="predicted"/>
<keyword evidence="3" id="KW-1185">Reference proteome</keyword>
<name>W9XS13_9EURO</name>
<reference evidence="2 3" key="1">
    <citation type="submission" date="2013-03" db="EMBL/GenBank/DDBJ databases">
        <title>The Genome Sequence of Capronia coronata CBS 617.96.</title>
        <authorList>
            <consortium name="The Broad Institute Genomics Platform"/>
            <person name="Cuomo C."/>
            <person name="de Hoog S."/>
            <person name="Gorbushina A."/>
            <person name="Walker B."/>
            <person name="Young S.K."/>
            <person name="Zeng Q."/>
            <person name="Gargeya S."/>
            <person name="Fitzgerald M."/>
            <person name="Haas B."/>
            <person name="Abouelleil A."/>
            <person name="Allen A.W."/>
            <person name="Alvarado L."/>
            <person name="Arachchi H.M."/>
            <person name="Berlin A.M."/>
            <person name="Chapman S.B."/>
            <person name="Gainer-Dewar J."/>
            <person name="Goldberg J."/>
            <person name="Griggs A."/>
            <person name="Gujja S."/>
            <person name="Hansen M."/>
            <person name="Howarth C."/>
            <person name="Imamovic A."/>
            <person name="Ireland A."/>
            <person name="Larimer J."/>
            <person name="McCowan C."/>
            <person name="Murphy C."/>
            <person name="Pearson M."/>
            <person name="Poon T.W."/>
            <person name="Priest M."/>
            <person name="Roberts A."/>
            <person name="Saif S."/>
            <person name="Shea T."/>
            <person name="Sisk P."/>
            <person name="Sykes S."/>
            <person name="Wortman J."/>
            <person name="Nusbaum C."/>
            <person name="Birren B."/>
        </authorList>
    </citation>
    <scope>NUCLEOTIDE SEQUENCE [LARGE SCALE GENOMIC DNA]</scope>
    <source>
        <strain evidence="2 3">CBS 617.96</strain>
    </source>
</reference>
<feature type="region of interest" description="Disordered" evidence="1">
    <location>
        <begin position="1"/>
        <end position="42"/>
    </location>
</feature>
<evidence type="ECO:0000313" key="3">
    <source>
        <dbReference type="Proteomes" id="UP000019484"/>
    </source>
</evidence>
<evidence type="ECO:0000313" key="2">
    <source>
        <dbReference type="EMBL" id="EXJ80130.1"/>
    </source>
</evidence>
<evidence type="ECO:0000256" key="1">
    <source>
        <dbReference type="SAM" id="MobiDB-lite"/>
    </source>
</evidence>
<organism evidence="2 3">
    <name type="scientific">Capronia coronata CBS 617.96</name>
    <dbReference type="NCBI Taxonomy" id="1182541"/>
    <lineage>
        <taxon>Eukaryota</taxon>
        <taxon>Fungi</taxon>
        <taxon>Dikarya</taxon>
        <taxon>Ascomycota</taxon>
        <taxon>Pezizomycotina</taxon>
        <taxon>Eurotiomycetes</taxon>
        <taxon>Chaetothyriomycetidae</taxon>
        <taxon>Chaetothyriales</taxon>
        <taxon>Herpotrichiellaceae</taxon>
        <taxon>Capronia</taxon>
    </lineage>
</organism>
<dbReference type="STRING" id="1182541.W9XS13"/>
<gene>
    <name evidence="2" type="ORF">A1O1_08272</name>
</gene>
<dbReference type="HOGENOM" id="CLU_075599_0_0_1"/>
<dbReference type="RefSeq" id="XP_007727324.1">
    <property type="nucleotide sequence ID" value="XM_007729134.1"/>
</dbReference>
<dbReference type="Proteomes" id="UP000019484">
    <property type="component" value="Unassembled WGS sequence"/>
</dbReference>
<dbReference type="eggNOG" id="ENOG502SSVD">
    <property type="taxonomic scope" value="Eukaryota"/>
</dbReference>
<sequence>MKSANQERTGIAQRLDTSYTSFRSKDGIRSPRTPTYIPDSPSSGLLTPFDHAKFLDKSELKPLNSPPPQTPETWVWTCHLCHSRYPLGVTRRCLVDGHYYCSGETDRPSLRKRKKPKSCSSEFDYHSWKAYGEWRRKVLRAMENPRILRGCDYCDYPSQCLSGQAHPIAGIVSIHESKSDTASSTAVGVRDSNSPNSPKDAVLNDILSNHKQGTDDSKGCSRRAKEATTVSMKHRKEVQGVLIPSLQEEMDKEVARLQEIVGMHVWSDMGAVELEKE</sequence>
<dbReference type="GeneID" id="19163123"/>
<dbReference type="EMBL" id="AMWN01000008">
    <property type="protein sequence ID" value="EXJ80130.1"/>
    <property type="molecule type" value="Genomic_DNA"/>
</dbReference>
<protein>
    <submittedName>
        <fullName evidence="2">Uncharacterized protein</fullName>
    </submittedName>
</protein>
<feature type="non-terminal residue" evidence="2">
    <location>
        <position position="277"/>
    </location>
</feature>